<dbReference type="Proteomes" id="UP000603708">
    <property type="component" value="Unassembled WGS sequence"/>
</dbReference>
<dbReference type="AlphaFoldDB" id="A0A919L8A9"/>
<gene>
    <name evidence="2" type="ORF">GCM10018793_57970</name>
</gene>
<reference evidence="2" key="1">
    <citation type="journal article" date="2014" name="Int. J. Syst. Evol. Microbiol.">
        <title>Complete genome sequence of Corynebacterium casei LMG S-19264T (=DSM 44701T), isolated from a smear-ripened cheese.</title>
        <authorList>
            <consortium name="US DOE Joint Genome Institute (JGI-PGF)"/>
            <person name="Walter F."/>
            <person name="Albersmeier A."/>
            <person name="Kalinowski J."/>
            <person name="Ruckert C."/>
        </authorList>
    </citation>
    <scope>NUCLEOTIDE SEQUENCE</scope>
    <source>
        <strain evidence="2">JCM 5069</strain>
    </source>
</reference>
<keyword evidence="3" id="KW-1185">Reference proteome</keyword>
<reference evidence="2" key="2">
    <citation type="submission" date="2020-09" db="EMBL/GenBank/DDBJ databases">
        <authorList>
            <person name="Sun Q."/>
            <person name="Ohkuma M."/>
        </authorList>
    </citation>
    <scope>NUCLEOTIDE SEQUENCE</scope>
    <source>
        <strain evidence="2">JCM 5069</strain>
    </source>
</reference>
<accession>A0A919L8A9</accession>
<evidence type="ECO:0000313" key="3">
    <source>
        <dbReference type="Proteomes" id="UP000603708"/>
    </source>
</evidence>
<feature type="region of interest" description="Disordered" evidence="1">
    <location>
        <begin position="99"/>
        <end position="119"/>
    </location>
</feature>
<comment type="caution">
    <text evidence="2">The sequence shown here is derived from an EMBL/GenBank/DDBJ whole genome shotgun (WGS) entry which is preliminary data.</text>
</comment>
<dbReference type="EMBL" id="BNCD01000022">
    <property type="protein sequence ID" value="GHH86366.1"/>
    <property type="molecule type" value="Genomic_DNA"/>
</dbReference>
<protein>
    <submittedName>
        <fullName evidence="2">Uncharacterized protein</fullName>
    </submittedName>
</protein>
<evidence type="ECO:0000313" key="2">
    <source>
        <dbReference type="EMBL" id="GHH86366.1"/>
    </source>
</evidence>
<name>A0A919L8A9_9ACTN</name>
<feature type="region of interest" description="Disordered" evidence="1">
    <location>
        <begin position="40"/>
        <end position="74"/>
    </location>
</feature>
<proteinExistence type="predicted"/>
<evidence type="ECO:0000256" key="1">
    <source>
        <dbReference type="SAM" id="MobiDB-lite"/>
    </source>
</evidence>
<sequence>MAEALTWTIEQRVLPAEVAGRARGELSGADTGLARLEVAEVVSGRGPKRRTAPDVPGRPAPGPAGTPQGARDRWPVRSCAGRRAVSAVARVPCRLGARSTLPSENRLPPGGLGPWTTGI</sequence>
<organism evidence="2 3">
    <name type="scientific">Streptomyces sulfonofaciens</name>
    <dbReference type="NCBI Taxonomy" id="68272"/>
    <lineage>
        <taxon>Bacteria</taxon>
        <taxon>Bacillati</taxon>
        <taxon>Actinomycetota</taxon>
        <taxon>Actinomycetes</taxon>
        <taxon>Kitasatosporales</taxon>
        <taxon>Streptomycetaceae</taxon>
        <taxon>Streptomyces</taxon>
    </lineage>
</organism>